<reference evidence="1" key="1">
    <citation type="journal article" date="2014" name="Front. Microbiol.">
        <title>High frequency of phylogenetically diverse reductive dehalogenase-homologous genes in deep subseafloor sedimentary metagenomes.</title>
        <authorList>
            <person name="Kawai M."/>
            <person name="Futagami T."/>
            <person name="Toyoda A."/>
            <person name="Takaki Y."/>
            <person name="Nishi S."/>
            <person name="Hori S."/>
            <person name="Arai W."/>
            <person name="Tsubouchi T."/>
            <person name="Morono Y."/>
            <person name="Uchiyama I."/>
            <person name="Ito T."/>
            <person name="Fujiyama A."/>
            <person name="Inagaki F."/>
            <person name="Takami H."/>
        </authorList>
    </citation>
    <scope>NUCLEOTIDE SEQUENCE</scope>
    <source>
        <strain evidence="1">Expedition CK06-06</strain>
    </source>
</reference>
<protein>
    <recommendedName>
        <fullName evidence="2">Metallo-beta-lactamase domain-containing protein</fullName>
    </recommendedName>
</protein>
<comment type="caution">
    <text evidence="1">The sequence shown here is derived from an EMBL/GenBank/DDBJ whole genome shotgun (WGS) entry which is preliminary data.</text>
</comment>
<dbReference type="InterPro" id="IPR036866">
    <property type="entry name" value="RibonucZ/Hydroxyglut_hydro"/>
</dbReference>
<name>X1A670_9ZZZZ</name>
<dbReference type="PANTHER" id="PTHR13754:SF13">
    <property type="entry name" value="METALLO-BETA-LACTAMASE SUPERFAMILY PROTEIN (AFU_ORTHOLOGUE AFUA_3G07630)"/>
    <property type="match status" value="1"/>
</dbReference>
<dbReference type="Gene3D" id="3.60.15.10">
    <property type="entry name" value="Ribonuclease Z/Hydroxyacylglutathione hydrolase-like"/>
    <property type="match status" value="1"/>
</dbReference>
<evidence type="ECO:0000313" key="1">
    <source>
        <dbReference type="EMBL" id="GAG77239.1"/>
    </source>
</evidence>
<dbReference type="InterPro" id="IPR052926">
    <property type="entry name" value="Metallo-beta-lactamase_dom"/>
</dbReference>
<organism evidence="1">
    <name type="scientific">marine sediment metagenome</name>
    <dbReference type="NCBI Taxonomy" id="412755"/>
    <lineage>
        <taxon>unclassified sequences</taxon>
        <taxon>metagenomes</taxon>
        <taxon>ecological metagenomes</taxon>
    </lineage>
</organism>
<sequence length="81" mass="9001">PGILKMVKTVKEKLKKDIYLVMGGFHLEFSLGTSKVVEGFKKMGVVKTAPCHCTGKKAINLFEQEFGKDFIRIGTGLKIEI</sequence>
<gene>
    <name evidence="1" type="ORF">S01H4_23338</name>
</gene>
<dbReference type="EMBL" id="BART01010812">
    <property type="protein sequence ID" value="GAG77239.1"/>
    <property type="molecule type" value="Genomic_DNA"/>
</dbReference>
<dbReference type="AlphaFoldDB" id="X1A670"/>
<dbReference type="PANTHER" id="PTHR13754">
    <property type="entry name" value="METALLO-BETA-LACTAMASE SUPERFAMILY PROTEIN"/>
    <property type="match status" value="1"/>
</dbReference>
<dbReference type="GO" id="GO:0016740">
    <property type="term" value="F:transferase activity"/>
    <property type="evidence" value="ECO:0007669"/>
    <property type="project" value="TreeGrafter"/>
</dbReference>
<evidence type="ECO:0008006" key="2">
    <source>
        <dbReference type="Google" id="ProtNLM"/>
    </source>
</evidence>
<feature type="non-terminal residue" evidence="1">
    <location>
        <position position="1"/>
    </location>
</feature>
<accession>X1A670</accession>
<proteinExistence type="predicted"/>